<evidence type="ECO:0000256" key="8">
    <source>
        <dbReference type="ARBA" id="ARBA00023798"/>
    </source>
</evidence>
<dbReference type="GO" id="GO:0005524">
    <property type="term" value="F:ATP binding"/>
    <property type="evidence" value="ECO:0007669"/>
    <property type="project" value="UniProtKB-KW"/>
</dbReference>
<comment type="subunit">
    <text evidence="3">The complex is composed of two ATP-binding proteins (LsrA), two transmembrane proteins (LsrC and LsrD) and a solute-binding protein (LsrB).</text>
</comment>
<dbReference type="EC" id="7.6.2.13" evidence="8"/>
<comment type="function">
    <text evidence="7">Part of the ABC transporter complex LsrABCD involved in autoinducer 2 (AI-2) import. Responsible for energy coupling to the transport system.</text>
</comment>
<feature type="domain" description="ABC transporter" evidence="10">
    <location>
        <begin position="253"/>
        <end position="496"/>
    </location>
</feature>
<proteinExistence type="inferred from homology"/>
<sequence length="515" mass="57043">MNGLYMNNIYKSFGTVNVLNGVNLHVQKGEVHALLGMNGAGKSTLMKILAGALFPDKGTITIDGEERRFSSPADAKKAGIGLVVQEVDTALFPSLTVYENIAASDIVDTKQKPLLSWKQQKHRAAKLLRQVGLSISPNKLIRECTLHEKQLIVLAKVLSSSARYIILDEPTAALSETETKRLFTIINDLKAQGVSFIYISHKLKEVKEICDRVTILRDGNVVHHGDVSTLSLEEMIQHMVGRVYTTAQKEARTYSDDILFKVEQLRIAKTGTTVDLEIHKGEIVGIAGLAGAGKTELAESLIAHTKATGEWWIDGKRYTFSSPKEAIAAGICLIPEERRKQGLFLDETVRTNLTVRLLSSLTKWQWVLQKKETQVVQHLVDVLRIHPPFPQAVVKQLSGGNQQKVVIGKWLKTNADVFIFDEPTKGIDVNAKQEVFSIIRSLADEGKAILYLTSEFQELLDIADTIYIMVGGQLVKRVSARDITYEQLIYYCSGGDLDGTAGRFDRQEKASAISS</sequence>
<evidence type="ECO:0000256" key="2">
    <source>
        <dbReference type="ARBA" id="ARBA00009404"/>
    </source>
</evidence>
<dbReference type="Proteomes" id="UP000075324">
    <property type="component" value="Unassembled WGS sequence"/>
</dbReference>
<comment type="similarity">
    <text evidence="2">Belongs to the ABC transporter superfamily. AI-2 autoinducer porter (TC 3.A.1.2.8) family.</text>
</comment>
<dbReference type="PROSITE" id="PS50893">
    <property type="entry name" value="ABC_TRANSPORTER_2"/>
    <property type="match status" value="2"/>
</dbReference>
<dbReference type="InterPro" id="IPR003593">
    <property type="entry name" value="AAA+_ATPase"/>
</dbReference>
<evidence type="ECO:0000256" key="1">
    <source>
        <dbReference type="ARBA" id="ARBA00004417"/>
    </source>
</evidence>
<dbReference type="PATRIC" id="fig|153151.4.peg.2082"/>
<keyword evidence="6" id="KW-0067">ATP-binding</keyword>
<protein>
    <recommendedName>
        <fullName evidence="4">Autoinducer 2 import ATP-binding protein LsrA</fullName>
        <ecNumber evidence="8">7.6.2.13</ecNumber>
    </recommendedName>
</protein>
<dbReference type="SUPFAM" id="SSF52540">
    <property type="entry name" value="P-loop containing nucleoside triphosphate hydrolases"/>
    <property type="match status" value="2"/>
</dbReference>
<organism evidence="11 12">
    <name type="scientific">Parageobacillus toebii</name>
    <dbReference type="NCBI Taxonomy" id="153151"/>
    <lineage>
        <taxon>Bacteria</taxon>
        <taxon>Bacillati</taxon>
        <taxon>Bacillota</taxon>
        <taxon>Bacilli</taxon>
        <taxon>Bacillales</taxon>
        <taxon>Anoxybacillaceae</taxon>
        <taxon>Parageobacillus</taxon>
    </lineage>
</organism>
<dbReference type="InterPro" id="IPR017871">
    <property type="entry name" value="ABC_transporter-like_CS"/>
</dbReference>
<dbReference type="PANTHER" id="PTHR43790">
    <property type="entry name" value="CARBOHYDRATE TRANSPORT ATP-BINDING PROTEIN MG119-RELATED"/>
    <property type="match status" value="1"/>
</dbReference>
<dbReference type="Gene3D" id="3.40.50.300">
    <property type="entry name" value="P-loop containing nucleotide triphosphate hydrolases"/>
    <property type="match status" value="2"/>
</dbReference>
<evidence type="ECO:0000256" key="7">
    <source>
        <dbReference type="ARBA" id="ARBA00023747"/>
    </source>
</evidence>
<reference evidence="11 12" key="1">
    <citation type="submission" date="2016-01" db="EMBL/GenBank/DDBJ databases">
        <title>Draft Genome Sequences of Seven Thermophilic Sporeformers Isolated from Foods.</title>
        <authorList>
            <person name="Berendsen E.M."/>
            <person name="Wells-Bennik M.H."/>
            <person name="Krawcyk A.O."/>
            <person name="De Jong A."/>
            <person name="Holsappel S."/>
            <person name="Eijlander R.T."/>
            <person name="Kuipers O.P."/>
        </authorList>
    </citation>
    <scope>NUCLEOTIDE SEQUENCE [LARGE SCALE GENOMIC DNA]</scope>
    <source>
        <strain evidence="11 12">B4110</strain>
    </source>
</reference>
<keyword evidence="5" id="KW-0547">Nucleotide-binding</keyword>
<dbReference type="SMART" id="SM00382">
    <property type="entry name" value="AAA"/>
    <property type="match status" value="2"/>
</dbReference>
<evidence type="ECO:0000256" key="6">
    <source>
        <dbReference type="ARBA" id="ARBA00022840"/>
    </source>
</evidence>
<comment type="subcellular location">
    <subcellularLocation>
        <location evidence="1">Cell inner membrane</location>
        <topology evidence="1">Peripheral membrane protein</topology>
    </subcellularLocation>
</comment>
<evidence type="ECO:0000256" key="3">
    <source>
        <dbReference type="ARBA" id="ARBA00011262"/>
    </source>
</evidence>
<dbReference type="InterPro" id="IPR003439">
    <property type="entry name" value="ABC_transporter-like_ATP-bd"/>
</dbReference>
<dbReference type="Pfam" id="PF00005">
    <property type="entry name" value="ABC_tran"/>
    <property type="match status" value="2"/>
</dbReference>
<dbReference type="CDD" id="cd03215">
    <property type="entry name" value="ABC_Carb_Monos_II"/>
    <property type="match status" value="1"/>
</dbReference>
<evidence type="ECO:0000256" key="5">
    <source>
        <dbReference type="ARBA" id="ARBA00022741"/>
    </source>
</evidence>
<comment type="caution">
    <text evidence="11">The sequence shown here is derived from an EMBL/GenBank/DDBJ whole genome shotgun (WGS) entry which is preliminary data.</text>
</comment>
<evidence type="ECO:0000313" key="11">
    <source>
        <dbReference type="EMBL" id="KYD31679.1"/>
    </source>
</evidence>
<dbReference type="PANTHER" id="PTHR43790:SF2">
    <property type="entry name" value="AUTOINDUCER 2 IMPORT ATP-BINDING PROTEIN LSRA"/>
    <property type="match status" value="1"/>
</dbReference>
<gene>
    <name evidence="11" type="ORF">B4110_0993</name>
</gene>
<dbReference type="EMBL" id="LQYW01000032">
    <property type="protein sequence ID" value="KYD31679.1"/>
    <property type="molecule type" value="Genomic_DNA"/>
</dbReference>
<dbReference type="RefSeq" id="WP_062677667.1">
    <property type="nucleotide sequence ID" value="NZ_LQYW01000032.1"/>
</dbReference>
<dbReference type="GO" id="GO:0005886">
    <property type="term" value="C:plasma membrane"/>
    <property type="evidence" value="ECO:0007669"/>
    <property type="project" value="UniProtKB-SubCell"/>
</dbReference>
<accession>A0A150N4R2</accession>
<comment type="catalytic activity">
    <reaction evidence="9">
        <text>ATP + H2O + (2R,4S)-2-methyl-2,3,3,4-tetrahydroxytetrahydrofuran-[AI-2-binding protein]Side 1 = ADP + phosphate + (2R,4S)-2-methyl-2,3,3,4-tetrahydroxytetrahydrofuranSide 2 + [AI-2-binding protein]Side 1.</text>
        <dbReference type="EC" id="7.6.2.13"/>
    </reaction>
</comment>
<dbReference type="CDD" id="cd03216">
    <property type="entry name" value="ABC_Carb_Monos_I"/>
    <property type="match status" value="1"/>
</dbReference>
<dbReference type="AlphaFoldDB" id="A0A150N4R2"/>
<dbReference type="PROSITE" id="PS00211">
    <property type="entry name" value="ABC_TRANSPORTER_1"/>
    <property type="match status" value="1"/>
</dbReference>
<name>A0A150N4R2_9BACL</name>
<evidence type="ECO:0000256" key="9">
    <source>
        <dbReference type="ARBA" id="ARBA00034076"/>
    </source>
</evidence>
<evidence type="ECO:0000313" key="12">
    <source>
        <dbReference type="Proteomes" id="UP000075324"/>
    </source>
</evidence>
<evidence type="ECO:0000259" key="10">
    <source>
        <dbReference type="PROSITE" id="PS50893"/>
    </source>
</evidence>
<feature type="domain" description="ABC transporter" evidence="10">
    <location>
        <begin position="4"/>
        <end position="243"/>
    </location>
</feature>
<dbReference type="InterPro" id="IPR027417">
    <property type="entry name" value="P-loop_NTPase"/>
</dbReference>
<dbReference type="GO" id="GO:0016887">
    <property type="term" value="F:ATP hydrolysis activity"/>
    <property type="evidence" value="ECO:0007669"/>
    <property type="project" value="InterPro"/>
</dbReference>
<evidence type="ECO:0000256" key="4">
    <source>
        <dbReference type="ARBA" id="ARBA00019459"/>
    </source>
</evidence>
<dbReference type="InterPro" id="IPR050107">
    <property type="entry name" value="ABC_carbohydrate_import_ATPase"/>
</dbReference>